<dbReference type="PANTHER" id="PTHR11465">
    <property type="entry name" value="CATALASE"/>
    <property type="match status" value="1"/>
</dbReference>
<dbReference type="EMBL" id="CP006912">
    <property type="protein sequence ID" value="AHB48258.1"/>
    <property type="molecule type" value="Genomic_DNA"/>
</dbReference>
<dbReference type="InterPro" id="IPR024168">
    <property type="entry name" value="Catalase_SrpA-type_pred"/>
</dbReference>
<organism evidence="12 13">
    <name type="scientific">Hyphomicrobium nitrativorans NL23</name>
    <dbReference type="NCBI Taxonomy" id="1029756"/>
    <lineage>
        <taxon>Bacteria</taxon>
        <taxon>Pseudomonadati</taxon>
        <taxon>Pseudomonadota</taxon>
        <taxon>Alphaproteobacteria</taxon>
        <taxon>Hyphomicrobiales</taxon>
        <taxon>Hyphomicrobiaceae</taxon>
        <taxon>Hyphomicrobium</taxon>
    </lineage>
</organism>
<dbReference type="AlphaFoldDB" id="V5SCL0"/>
<dbReference type="KEGG" id="hni:W911_07460"/>
<dbReference type="InterPro" id="IPR018028">
    <property type="entry name" value="Catalase"/>
</dbReference>
<dbReference type="GO" id="GO:0020037">
    <property type="term" value="F:heme binding"/>
    <property type="evidence" value="ECO:0007669"/>
    <property type="project" value="InterPro"/>
</dbReference>
<dbReference type="Gene3D" id="2.40.180.10">
    <property type="entry name" value="Catalase core domain"/>
    <property type="match status" value="1"/>
</dbReference>
<dbReference type="SMART" id="SM01060">
    <property type="entry name" value="Catalase"/>
    <property type="match status" value="1"/>
</dbReference>
<feature type="chain" id="PRO_5004740522" description="Catalase-related peroxidase" evidence="10">
    <location>
        <begin position="21"/>
        <end position="330"/>
    </location>
</feature>
<dbReference type="PATRIC" id="fig|1029756.8.peg.1562"/>
<dbReference type="GO" id="GO:0042744">
    <property type="term" value="P:hydrogen peroxide catabolic process"/>
    <property type="evidence" value="ECO:0007669"/>
    <property type="project" value="TreeGrafter"/>
</dbReference>
<proteinExistence type="inferred from homology"/>
<comment type="cofactor">
    <cofactor evidence="7">
        <name>heme</name>
        <dbReference type="ChEBI" id="CHEBI:30413"/>
    </cofactor>
</comment>
<keyword evidence="6 7" id="KW-0408">Iron</keyword>
<dbReference type="HOGENOM" id="CLU_045961_0_0_5"/>
<keyword evidence="5 7" id="KW-0560">Oxidoreductase</keyword>
<evidence type="ECO:0000256" key="7">
    <source>
        <dbReference type="PIRNR" id="PIRNR000296"/>
    </source>
</evidence>
<name>V5SCL0_9HYPH</name>
<dbReference type="GO" id="GO:0046872">
    <property type="term" value="F:metal ion binding"/>
    <property type="evidence" value="ECO:0007669"/>
    <property type="project" value="UniProtKB-KW"/>
</dbReference>
<evidence type="ECO:0000259" key="11">
    <source>
        <dbReference type="SMART" id="SM01060"/>
    </source>
</evidence>
<feature type="active site" evidence="8">
    <location>
        <position position="53"/>
    </location>
</feature>
<evidence type="ECO:0000256" key="1">
    <source>
        <dbReference type="ARBA" id="ARBA00005329"/>
    </source>
</evidence>
<comment type="function">
    <text evidence="7">Has an organic peroxide-dependent peroxidase activity.</text>
</comment>
<dbReference type="Gene3D" id="1.20.1280.120">
    <property type="match status" value="1"/>
</dbReference>
<accession>V5SCL0</accession>
<dbReference type="GO" id="GO:0042542">
    <property type="term" value="P:response to hydrogen peroxide"/>
    <property type="evidence" value="ECO:0007669"/>
    <property type="project" value="TreeGrafter"/>
</dbReference>
<dbReference type="EC" id="1.11.1.-" evidence="7"/>
<dbReference type="GO" id="GO:0005737">
    <property type="term" value="C:cytoplasm"/>
    <property type="evidence" value="ECO:0007669"/>
    <property type="project" value="TreeGrafter"/>
</dbReference>
<dbReference type="Proteomes" id="UP000018542">
    <property type="component" value="Chromosome"/>
</dbReference>
<dbReference type="OrthoDB" id="255727at2"/>
<keyword evidence="4 7" id="KW-0479">Metal-binding</keyword>
<feature type="domain" description="Catalase core" evidence="11">
    <location>
        <begin position="16"/>
        <end position="329"/>
    </location>
</feature>
<evidence type="ECO:0000256" key="5">
    <source>
        <dbReference type="ARBA" id="ARBA00023002"/>
    </source>
</evidence>
<dbReference type="SUPFAM" id="SSF56634">
    <property type="entry name" value="Heme-dependent catalase-like"/>
    <property type="match status" value="1"/>
</dbReference>
<feature type="signal peptide" evidence="10">
    <location>
        <begin position="1"/>
        <end position="20"/>
    </location>
</feature>
<dbReference type="InterPro" id="IPR011614">
    <property type="entry name" value="Catalase_core"/>
</dbReference>
<comment type="similarity">
    <text evidence="1 7">Belongs to the catalase family.</text>
</comment>
<dbReference type="Pfam" id="PF00199">
    <property type="entry name" value="Catalase"/>
    <property type="match status" value="1"/>
</dbReference>
<evidence type="ECO:0000313" key="13">
    <source>
        <dbReference type="Proteomes" id="UP000018542"/>
    </source>
</evidence>
<evidence type="ECO:0000256" key="8">
    <source>
        <dbReference type="PIRSR" id="PIRSR000296-1"/>
    </source>
</evidence>
<evidence type="ECO:0000313" key="12">
    <source>
        <dbReference type="EMBL" id="AHB48258.1"/>
    </source>
</evidence>
<feature type="binding site" description="axial binding residue" evidence="9">
    <location>
        <position position="321"/>
    </location>
    <ligand>
        <name>heme</name>
        <dbReference type="ChEBI" id="CHEBI:30413"/>
    </ligand>
    <ligandPart>
        <name>Fe</name>
        <dbReference type="ChEBI" id="CHEBI:18248"/>
    </ligandPart>
</feature>
<evidence type="ECO:0000256" key="4">
    <source>
        <dbReference type="ARBA" id="ARBA00022723"/>
    </source>
</evidence>
<gene>
    <name evidence="12" type="ORF">W911_07460</name>
</gene>
<dbReference type="InterPro" id="IPR020835">
    <property type="entry name" value="Catalase_sf"/>
</dbReference>
<protein>
    <recommendedName>
        <fullName evidence="7">Catalase-related peroxidase</fullName>
        <ecNumber evidence="7">1.11.1.-</ecNumber>
    </recommendedName>
</protein>
<dbReference type="PROSITE" id="PS51402">
    <property type="entry name" value="CATALASE_3"/>
    <property type="match status" value="1"/>
</dbReference>
<keyword evidence="2 7" id="KW-0575">Peroxidase</keyword>
<evidence type="ECO:0000256" key="10">
    <source>
        <dbReference type="SAM" id="SignalP"/>
    </source>
</evidence>
<reference evidence="12 13" key="1">
    <citation type="journal article" date="2014" name="Genome Announc.">
        <title>Complete Genome Sequence of Hyphomicrobium nitrativorans Strain NL23, a Denitrifying Bacterium Isolated from Biofilm of a Methanol-Fed Denitrification System Treating Seawater at the Montreal Biodome.</title>
        <authorList>
            <person name="Martineau C."/>
            <person name="Villeneuve C."/>
            <person name="Mauffrey F."/>
            <person name="Villemur R."/>
        </authorList>
    </citation>
    <scope>NUCLEOTIDE SEQUENCE [LARGE SCALE GENOMIC DNA]</scope>
    <source>
        <strain evidence="12">NL23</strain>
    </source>
</reference>
<dbReference type="RefSeq" id="WP_023786880.1">
    <property type="nucleotide sequence ID" value="NC_022997.1"/>
</dbReference>
<dbReference type="GO" id="GO:0004096">
    <property type="term" value="F:catalase activity"/>
    <property type="evidence" value="ECO:0007669"/>
    <property type="project" value="InterPro"/>
</dbReference>
<dbReference type="CDD" id="cd08153">
    <property type="entry name" value="srpA_like"/>
    <property type="match status" value="1"/>
</dbReference>
<dbReference type="STRING" id="1029756.W911_07460"/>
<keyword evidence="10" id="KW-0732">Signal</keyword>
<keyword evidence="13" id="KW-1185">Reference proteome</keyword>
<dbReference type="PANTHER" id="PTHR11465:SF9">
    <property type="entry name" value="CATALASE"/>
    <property type="match status" value="1"/>
</dbReference>
<dbReference type="PIRSF" id="PIRSF000296">
    <property type="entry name" value="SrpA"/>
    <property type="match status" value="1"/>
</dbReference>
<sequence>MDLKTYRLTGAFLASTLAVAALSPAAAEEEPDGEALVNALNGVFGDHKMRASHAKGHCITGSFTPAEEAPSLSEAAIFSVPSSVIGRFSIGGGNPKASDAAKGARGLAFRLTAGDGDSADFVTLSVPMFFARTPAQVVGFLEARFPGEGGKPNPEKIKAFADANPETTHQGAWIASHPVPASYASTNYWAIHAYTLTNAEDTTTTVKLKLLPKAGEVGLTDEEAAAKSADFYSEELRSRLANAPAEFELVAIIGEESDPTDDPTARWPEEERQSVPLGTLEIGSLEDDATCDATMFDPTNLPKGIAGPDKDQIFPARTPAYAVSFSKRAN</sequence>
<evidence type="ECO:0000256" key="9">
    <source>
        <dbReference type="PIRSR" id="PIRSR000296-2"/>
    </source>
</evidence>
<evidence type="ECO:0000256" key="3">
    <source>
        <dbReference type="ARBA" id="ARBA00022617"/>
    </source>
</evidence>
<evidence type="ECO:0000256" key="2">
    <source>
        <dbReference type="ARBA" id="ARBA00022559"/>
    </source>
</evidence>
<evidence type="ECO:0000256" key="6">
    <source>
        <dbReference type="ARBA" id="ARBA00023004"/>
    </source>
</evidence>
<keyword evidence="3 7" id="KW-0349">Heme</keyword>